<dbReference type="EMBL" id="JAHXRI010000006">
    <property type="protein sequence ID" value="MBZ1350103.1"/>
    <property type="molecule type" value="Genomic_DNA"/>
</dbReference>
<dbReference type="SUPFAM" id="SSF53756">
    <property type="entry name" value="UDP-Glycosyltransferase/glycogen phosphorylase"/>
    <property type="match status" value="1"/>
</dbReference>
<proteinExistence type="predicted"/>
<dbReference type="Proteomes" id="UP000739565">
    <property type="component" value="Unassembled WGS sequence"/>
</dbReference>
<dbReference type="CDD" id="cd03789">
    <property type="entry name" value="GT9_LPS_heptosyltransferase"/>
    <property type="match status" value="1"/>
</dbReference>
<dbReference type="GO" id="GO:0016715">
    <property type="term" value="F:oxidoreductase activity, acting on paired donors, with incorporation or reduction of molecular oxygen, reduced ascorbate as one donor, and incorporation of one atom of oxygen"/>
    <property type="evidence" value="ECO:0007669"/>
    <property type="project" value="InterPro"/>
</dbReference>
<dbReference type="PANTHER" id="PTHR30160:SF1">
    <property type="entry name" value="LIPOPOLYSACCHARIDE 1,2-N-ACETYLGLUCOSAMINETRANSFERASE-RELATED"/>
    <property type="match status" value="1"/>
</dbReference>
<dbReference type="Gene3D" id="3.40.50.2000">
    <property type="entry name" value="Glycogen Phosphorylase B"/>
    <property type="match status" value="2"/>
</dbReference>
<gene>
    <name evidence="3" type="ORF">KZZ10_05550</name>
</gene>
<keyword evidence="2" id="KW-0808">Transferase</keyword>
<evidence type="ECO:0000313" key="3">
    <source>
        <dbReference type="EMBL" id="MBZ1350103.1"/>
    </source>
</evidence>
<dbReference type="PANTHER" id="PTHR30160">
    <property type="entry name" value="TETRAACYLDISACCHARIDE 4'-KINASE-RELATED"/>
    <property type="match status" value="1"/>
</dbReference>
<organism evidence="3 4">
    <name type="scientific">Zwartia hollandica</name>
    <dbReference type="NCBI Taxonomy" id="324606"/>
    <lineage>
        <taxon>Bacteria</taxon>
        <taxon>Pseudomonadati</taxon>
        <taxon>Pseudomonadota</taxon>
        <taxon>Betaproteobacteria</taxon>
        <taxon>Burkholderiales</taxon>
        <taxon>Alcaligenaceae</taxon>
        <taxon>Zwartia</taxon>
    </lineage>
</organism>
<dbReference type="Pfam" id="PF01075">
    <property type="entry name" value="Glyco_transf_9"/>
    <property type="match status" value="1"/>
</dbReference>
<dbReference type="GO" id="GO:0005829">
    <property type="term" value="C:cytosol"/>
    <property type="evidence" value="ECO:0007669"/>
    <property type="project" value="TreeGrafter"/>
</dbReference>
<dbReference type="InterPro" id="IPR051199">
    <property type="entry name" value="LPS_LOS_Heptosyltrfase"/>
</dbReference>
<reference evidence="3" key="1">
    <citation type="submission" date="2021-07" db="EMBL/GenBank/DDBJ databases">
        <title>New genus and species of the family Alcaligenaceae.</title>
        <authorList>
            <person name="Hahn M.W."/>
        </authorList>
    </citation>
    <scope>NUCLEOTIDE SEQUENCE</scope>
    <source>
        <strain evidence="3">LF4-65</strain>
    </source>
</reference>
<dbReference type="AlphaFoldDB" id="A0A953T1B4"/>
<dbReference type="GO" id="GO:0008713">
    <property type="term" value="F:ADP-heptose-lipopolysaccharide heptosyltransferase activity"/>
    <property type="evidence" value="ECO:0007669"/>
    <property type="project" value="TreeGrafter"/>
</dbReference>
<keyword evidence="4" id="KW-1185">Reference proteome</keyword>
<dbReference type="InterPro" id="IPR002201">
    <property type="entry name" value="Glyco_trans_9"/>
</dbReference>
<dbReference type="GO" id="GO:0009244">
    <property type="term" value="P:lipopolysaccharide core region biosynthetic process"/>
    <property type="evidence" value="ECO:0007669"/>
    <property type="project" value="TreeGrafter"/>
</dbReference>
<evidence type="ECO:0000313" key="4">
    <source>
        <dbReference type="Proteomes" id="UP000739565"/>
    </source>
</evidence>
<dbReference type="InterPro" id="IPR020611">
    <property type="entry name" value="Cu2_ascorb_mOase_CS-1"/>
</dbReference>
<evidence type="ECO:0000256" key="1">
    <source>
        <dbReference type="ARBA" id="ARBA00022676"/>
    </source>
</evidence>
<dbReference type="PROSITE" id="PS00084">
    <property type="entry name" value="CU2_MONOOXYGENASE_1"/>
    <property type="match status" value="1"/>
</dbReference>
<accession>A0A953T1B4</accession>
<protein>
    <submittedName>
        <fullName evidence="3">Glycosyltransferase family 9 protein</fullName>
    </submittedName>
</protein>
<sequence>MAHLLQCIGNKVRRMALWPFRRIKSIFNQIIDRIFYLMFDEKWFIDHFFRGRSGSRSVLLVRLDLIGDFTLWLDSAAAYRQIYPERKLVLCANRLWAELARQQPYWDEVIEVDVARLRADHMYGLKLMLSLYWRGFEIAIQPTYSREIAVDRLVRATVALERIGQEGDTSNLHATDKRITDTWYTRLIPVGAPQSMEIQKNAEFVRVLGASNFRSSVGRLIWSPPPTAFFHSDRPYVVLSPGASWLPKAWPAEKFAYLAQELYLKQNMRIVLCGAPADHAVCERIIRATMIPIDNLAGQTSLTQLLEVIAGASLVISNDSGNIHLAAALRIPSVCIVGGGHVSRFLPYIVDSEQDCVLPRVAVHHMECFGCGWQCKYPINAGDPVPCVSNIELSAVTALCRDALIGTPPSVRTVES</sequence>
<evidence type="ECO:0000256" key="2">
    <source>
        <dbReference type="ARBA" id="ARBA00022679"/>
    </source>
</evidence>
<comment type="caution">
    <text evidence="3">The sequence shown here is derived from an EMBL/GenBank/DDBJ whole genome shotgun (WGS) entry which is preliminary data.</text>
</comment>
<keyword evidence="1" id="KW-0328">Glycosyltransferase</keyword>
<name>A0A953T1B4_9BURK</name>